<dbReference type="Proteomes" id="UP000600918">
    <property type="component" value="Unassembled WGS sequence"/>
</dbReference>
<organism evidence="2 3">
    <name type="scientific">Vespula pensylvanica</name>
    <name type="common">Western yellow jacket</name>
    <name type="synonym">Wasp</name>
    <dbReference type="NCBI Taxonomy" id="30213"/>
    <lineage>
        <taxon>Eukaryota</taxon>
        <taxon>Metazoa</taxon>
        <taxon>Ecdysozoa</taxon>
        <taxon>Arthropoda</taxon>
        <taxon>Hexapoda</taxon>
        <taxon>Insecta</taxon>
        <taxon>Pterygota</taxon>
        <taxon>Neoptera</taxon>
        <taxon>Endopterygota</taxon>
        <taxon>Hymenoptera</taxon>
        <taxon>Apocrita</taxon>
        <taxon>Aculeata</taxon>
        <taxon>Vespoidea</taxon>
        <taxon>Vespidae</taxon>
        <taxon>Vespinae</taxon>
        <taxon>Vespula</taxon>
    </lineage>
</organism>
<gene>
    <name evidence="2" type="ORF">H0235_006628</name>
</gene>
<evidence type="ECO:0000313" key="3">
    <source>
        <dbReference type="Proteomes" id="UP000600918"/>
    </source>
</evidence>
<evidence type="ECO:0000313" key="2">
    <source>
        <dbReference type="EMBL" id="KAF7426934.1"/>
    </source>
</evidence>
<evidence type="ECO:0000256" key="1">
    <source>
        <dbReference type="SAM" id="MobiDB-lite"/>
    </source>
</evidence>
<comment type="caution">
    <text evidence="2">The sequence shown here is derived from an EMBL/GenBank/DDBJ whole genome shotgun (WGS) entry which is preliminary data.</text>
</comment>
<protein>
    <submittedName>
        <fullName evidence="2">Uncharacterized protein</fullName>
    </submittedName>
</protein>
<feature type="compositionally biased region" description="Basic and acidic residues" evidence="1">
    <location>
        <begin position="26"/>
        <end position="36"/>
    </location>
</feature>
<name>A0A834UAS2_VESPE</name>
<keyword evidence="3" id="KW-1185">Reference proteome</keyword>
<proteinExistence type="predicted"/>
<dbReference type="EMBL" id="JACSDY010000005">
    <property type="protein sequence ID" value="KAF7426934.1"/>
    <property type="molecule type" value="Genomic_DNA"/>
</dbReference>
<dbReference type="AlphaFoldDB" id="A0A834UAS2"/>
<reference evidence="2" key="1">
    <citation type="journal article" date="2020" name="G3 (Bethesda)">
        <title>High-Quality Assemblies for Three Invasive Social Wasps from the &lt;i&gt;Vespula&lt;/i&gt; Genus.</title>
        <authorList>
            <person name="Harrop T.W.R."/>
            <person name="Guhlin J."/>
            <person name="McLaughlin G.M."/>
            <person name="Permina E."/>
            <person name="Stockwell P."/>
            <person name="Gilligan J."/>
            <person name="Le Lec M.F."/>
            <person name="Gruber M.A.M."/>
            <person name="Quinn O."/>
            <person name="Lovegrove M."/>
            <person name="Duncan E.J."/>
            <person name="Remnant E.J."/>
            <person name="Van Eeckhoven J."/>
            <person name="Graham B."/>
            <person name="Knapp R.A."/>
            <person name="Langford K.W."/>
            <person name="Kronenberg Z."/>
            <person name="Press M.O."/>
            <person name="Eacker S.M."/>
            <person name="Wilson-Rankin E.E."/>
            <person name="Purcell J."/>
            <person name="Lester P.J."/>
            <person name="Dearden P.K."/>
        </authorList>
    </citation>
    <scope>NUCLEOTIDE SEQUENCE</scope>
    <source>
        <strain evidence="2">Volc-1</strain>
    </source>
</reference>
<feature type="region of interest" description="Disordered" evidence="1">
    <location>
        <begin position="19"/>
        <end position="53"/>
    </location>
</feature>
<sequence>MGLPCSTFRSRCRFAISKREKKEKKRKEFDKKKEKSNPNYTSTLWASLDSPVSPSPSSFSFLRSLSNEGCAGCWLLDAKSTWWYTTKVENALVGPPDGGRKVERSSIDSCHGVAFPSPRR</sequence>
<accession>A0A834UAS2</accession>